<dbReference type="RefSeq" id="WP_086638333.1">
    <property type="nucleotide sequence ID" value="NZ_JOPJ01000004.1"/>
</dbReference>
<name>A0A252BXF6_9PROT</name>
<organism evidence="1 2">
    <name type="scientific">Acetobacter okinawensis</name>
    <dbReference type="NCBI Taxonomy" id="1076594"/>
    <lineage>
        <taxon>Bacteria</taxon>
        <taxon>Pseudomonadati</taxon>
        <taxon>Pseudomonadota</taxon>
        <taxon>Alphaproteobacteria</taxon>
        <taxon>Acetobacterales</taxon>
        <taxon>Acetobacteraceae</taxon>
        <taxon>Acetobacter</taxon>
    </lineage>
</organism>
<dbReference type="AlphaFoldDB" id="A0A252BXF6"/>
<dbReference type="STRING" id="1236501.GCA_000613865_02477"/>
<evidence type="ECO:0000313" key="1">
    <source>
        <dbReference type="EMBL" id="OUJ13634.1"/>
    </source>
</evidence>
<accession>A0A252BXF6</accession>
<dbReference type="OrthoDB" id="9792157at2"/>
<dbReference type="Proteomes" id="UP000194931">
    <property type="component" value="Unassembled WGS sequence"/>
</dbReference>
<reference evidence="2" key="1">
    <citation type="submission" date="2014-06" db="EMBL/GenBank/DDBJ databases">
        <authorList>
            <person name="Winans N.J."/>
            <person name="Newell P.D."/>
            <person name="Douglas A.E."/>
        </authorList>
    </citation>
    <scope>NUCLEOTIDE SEQUENCE [LARGE SCALE GENOMIC DNA]</scope>
</reference>
<dbReference type="InterPro" id="IPR001387">
    <property type="entry name" value="Cro/C1-type_HTH"/>
</dbReference>
<keyword evidence="2" id="KW-1185">Reference proteome</keyword>
<dbReference type="CDD" id="cd00093">
    <property type="entry name" value="HTH_XRE"/>
    <property type="match status" value="1"/>
</dbReference>
<dbReference type="InterPro" id="IPR036286">
    <property type="entry name" value="LexA/Signal_pep-like_sf"/>
</dbReference>
<sequence length="218" mass="23501">MIAQPQRVWQVLDTLGRERGFTPSALARAAGLDATALNPSRRVVAGGGMRWPSLPTLLGILDVLQVPLAVFARHVAGEEVGHAPLAEQAGKLRALSYSMLGQEGVFDQYGLPCGPVWEWENSPGQWWSEPGTYVVRVDTDAMEPVVRDGGSVVVAPSLPLREGDRVLLHAPARTPVMGLLIEAGEAERVICSFRGADMHVLPAQGDGAWLHRIVMMTV</sequence>
<dbReference type="SUPFAM" id="SSF51306">
    <property type="entry name" value="LexA/Signal peptidase"/>
    <property type="match status" value="1"/>
</dbReference>
<comment type="caution">
    <text evidence="1">The sequence shown here is derived from an EMBL/GenBank/DDBJ whole genome shotgun (WGS) entry which is preliminary data.</text>
</comment>
<gene>
    <name evidence="1" type="ORF">HK26_07735</name>
</gene>
<evidence type="ECO:0000313" key="2">
    <source>
        <dbReference type="Proteomes" id="UP000194931"/>
    </source>
</evidence>
<protein>
    <submittedName>
        <fullName evidence="1">Uncharacterized protein</fullName>
    </submittedName>
</protein>
<dbReference type="EMBL" id="JOPJ01000004">
    <property type="protein sequence ID" value="OUJ13634.1"/>
    <property type="molecule type" value="Genomic_DNA"/>
</dbReference>
<proteinExistence type="predicted"/>
<dbReference type="eggNOG" id="COG2932">
    <property type="taxonomic scope" value="Bacteria"/>
</dbReference>